<gene>
    <name evidence="2" type="ORF">SAMN05192557_1375</name>
</gene>
<dbReference type="InterPro" id="IPR050900">
    <property type="entry name" value="Transposase_IS3/IS150/IS904"/>
</dbReference>
<keyword evidence="3" id="KW-1185">Reference proteome</keyword>
<protein>
    <submittedName>
        <fullName evidence="2">Putative transposase</fullName>
    </submittedName>
</protein>
<dbReference type="OrthoDB" id="9781005at2"/>
<dbReference type="GO" id="GO:0015074">
    <property type="term" value="P:DNA integration"/>
    <property type="evidence" value="ECO:0007669"/>
    <property type="project" value="InterPro"/>
</dbReference>
<dbReference type="EMBL" id="FOIT01000003">
    <property type="protein sequence ID" value="SEW03755.1"/>
    <property type="molecule type" value="Genomic_DNA"/>
</dbReference>
<dbReference type="SUPFAM" id="SSF53098">
    <property type="entry name" value="Ribonuclease H-like"/>
    <property type="match status" value="1"/>
</dbReference>
<evidence type="ECO:0000313" key="2">
    <source>
        <dbReference type="EMBL" id="SEW03755.1"/>
    </source>
</evidence>
<dbReference type="GO" id="GO:0003676">
    <property type="term" value="F:nucleic acid binding"/>
    <property type="evidence" value="ECO:0007669"/>
    <property type="project" value="InterPro"/>
</dbReference>
<dbReference type="InterPro" id="IPR001584">
    <property type="entry name" value="Integrase_cat-core"/>
</dbReference>
<evidence type="ECO:0000259" key="1">
    <source>
        <dbReference type="PROSITE" id="PS50994"/>
    </source>
</evidence>
<accession>A0A662Z5M8</accession>
<dbReference type="PANTHER" id="PTHR46889">
    <property type="entry name" value="TRANSPOSASE INSF FOR INSERTION SEQUENCE IS3B-RELATED"/>
    <property type="match status" value="1"/>
</dbReference>
<sequence length="137" mass="15866">DVFTRKIVGWSMDTRMKDQLVIDALNQAVGKEQPAPGLIIHTDQGSQYTGSRFQTLLRQYNFKASMSRKGNPYDNALMESFYKTIKRELVHDANFSSIEQAQLEIFKYIETYYNTKRLHSALGFLSPKEFESLNDKD</sequence>
<dbReference type="PANTHER" id="PTHR46889:SF7">
    <property type="entry name" value="TRANSPOSASE FOR INSERTION SEQUENCE ELEMENT IS904"/>
    <property type="match status" value="1"/>
</dbReference>
<name>A0A662Z5M8_9STAP</name>
<dbReference type="Pfam" id="PF00665">
    <property type="entry name" value="rve"/>
    <property type="match status" value="1"/>
</dbReference>
<dbReference type="InterPro" id="IPR036397">
    <property type="entry name" value="RNaseH_sf"/>
</dbReference>
<dbReference type="AlphaFoldDB" id="A0A662Z5M8"/>
<dbReference type="InterPro" id="IPR048020">
    <property type="entry name" value="Transpos_IS3"/>
</dbReference>
<proteinExistence type="predicted"/>
<evidence type="ECO:0000313" key="3">
    <source>
        <dbReference type="Proteomes" id="UP000243605"/>
    </source>
</evidence>
<dbReference type="Gene3D" id="3.30.420.10">
    <property type="entry name" value="Ribonuclease H-like superfamily/Ribonuclease H"/>
    <property type="match status" value="1"/>
</dbReference>
<feature type="non-terminal residue" evidence="2">
    <location>
        <position position="1"/>
    </location>
</feature>
<dbReference type="InterPro" id="IPR012337">
    <property type="entry name" value="RNaseH-like_sf"/>
</dbReference>
<organism evidence="2 3">
    <name type="scientific">Aliicoccus persicus</name>
    <dbReference type="NCBI Taxonomy" id="930138"/>
    <lineage>
        <taxon>Bacteria</taxon>
        <taxon>Bacillati</taxon>
        <taxon>Bacillota</taxon>
        <taxon>Bacilli</taxon>
        <taxon>Bacillales</taxon>
        <taxon>Staphylococcaceae</taxon>
        <taxon>Aliicoccus</taxon>
    </lineage>
</organism>
<dbReference type="Proteomes" id="UP000243605">
    <property type="component" value="Unassembled WGS sequence"/>
</dbReference>
<dbReference type="RefSeq" id="WP_143249001.1">
    <property type="nucleotide sequence ID" value="NZ_FOIT01000003.1"/>
</dbReference>
<feature type="domain" description="Integrase catalytic" evidence="1">
    <location>
        <begin position="1"/>
        <end position="135"/>
    </location>
</feature>
<dbReference type="NCBIfam" id="NF033516">
    <property type="entry name" value="transpos_IS3"/>
    <property type="match status" value="1"/>
</dbReference>
<dbReference type="Pfam" id="PF13333">
    <property type="entry name" value="rve_2"/>
    <property type="match status" value="1"/>
</dbReference>
<reference evidence="2 3" key="1">
    <citation type="submission" date="2016-10" db="EMBL/GenBank/DDBJ databases">
        <authorList>
            <person name="Varghese N."/>
            <person name="Submissions S."/>
        </authorList>
    </citation>
    <scope>NUCLEOTIDE SEQUENCE [LARGE SCALE GENOMIC DNA]</scope>
    <source>
        <strain evidence="2 3">IBRC-M10081</strain>
    </source>
</reference>
<dbReference type="PROSITE" id="PS50994">
    <property type="entry name" value="INTEGRASE"/>
    <property type="match status" value="1"/>
</dbReference>